<dbReference type="Pfam" id="PF00561">
    <property type="entry name" value="Abhydrolase_1"/>
    <property type="match status" value="1"/>
</dbReference>
<dbReference type="ExpressionAtlas" id="A0A2K3DC80">
    <property type="expression patterns" value="baseline"/>
</dbReference>
<dbReference type="AlphaFoldDB" id="A0A2K3DC80"/>
<reference evidence="3 4" key="1">
    <citation type="journal article" date="2007" name="Science">
        <title>The Chlamydomonas genome reveals the evolution of key animal and plant functions.</title>
        <authorList>
            <person name="Merchant S.S."/>
            <person name="Prochnik S.E."/>
            <person name="Vallon O."/>
            <person name="Harris E.H."/>
            <person name="Karpowicz S.J."/>
            <person name="Witman G.B."/>
            <person name="Terry A."/>
            <person name="Salamov A."/>
            <person name="Fritz-Laylin L.K."/>
            <person name="Marechal-Drouard L."/>
            <person name="Marshall W.F."/>
            <person name="Qu L.H."/>
            <person name="Nelson D.R."/>
            <person name="Sanderfoot A.A."/>
            <person name="Spalding M.H."/>
            <person name="Kapitonov V.V."/>
            <person name="Ren Q."/>
            <person name="Ferris P."/>
            <person name="Lindquist E."/>
            <person name="Shapiro H."/>
            <person name="Lucas S.M."/>
            <person name="Grimwood J."/>
            <person name="Schmutz J."/>
            <person name="Cardol P."/>
            <person name="Cerutti H."/>
            <person name="Chanfreau G."/>
            <person name="Chen C.L."/>
            <person name="Cognat V."/>
            <person name="Croft M.T."/>
            <person name="Dent R."/>
            <person name="Dutcher S."/>
            <person name="Fernandez E."/>
            <person name="Fukuzawa H."/>
            <person name="Gonzalez-Ballester D."/>
            <person name="Gonzalez-Halphen D."/>
            <person name="Hallmann A."/>
            <person name="Hanikenne M."/>
            <person name="Hippler M."/>
            <person name="Inwood W."/>
            <person name="Jabbari K."/>
            <person name="Kalanon M."/>
            <person name="Kuras R."/>
            <person name="Lefebvre P.A."/>
            <person name="Lemaire S.D."/>
            <person name="Lobanov A.V."/>
            <person name="Lohr M."/>
            <person name="Manuell A."/>
            <person name="Meier I."/>
            <person name="Mets L."/>
            <person name="Mittag M."/>
            <person name="Mittelmeier T."/>
            <person name="Moroney J.V."/>
            <person name="Moseley J."/>
            <person name="Napoli C."/>
            <person name="Nedelcu A.M."/>
            <person name="Niyogi K."/>
            <person name="Novoselov S.V."/>
            <person name="Paulsen I.T."/>
            <person name="Pazour G."/>
            <person name="Purton S."/>
            <person name="Ral J.P."/>
            <person name="Riano-Pachon D.M."/>
            <person name="Riekhof W."/>
            <person name="Rymarquis L."/>
            <person name="Schroda M."/>
            <person name="Stern D."/>
            <person name="Umen J."/>
            <person name="Willows R."/>
            <person name="Wilson N."/>
            <person name="Zimmer S.L."/>
            <person name="Allmer J."/>
            <person name="Balk J."/>
            <person name="Bisova K."/>
            <person name="Chen C.J."/>
            <person name="Elias M."/>
            <person name="Gendler K."/>
            <person name="Hauser C."/>
            <person name="Lamb M.R."/>
            <person name="Ledford H."/>
            <person name="Long J.C."/>
            <person name="Minagawa J."/>
            <person name="Page M.D."/>
            <person name="Pan J."/>
            <person name="Pootakham W."/>
            <person name="Roje S."/>
            <person name="Rose A."/>
            <person name="Stahlberg E."/>
            <person name="Terauchi A.M."/>
            <person name="Yang P."/>
            <person name="Ball S."/>
            <person name="Bowler C."/>
            <person name="Dieckmann C.L."/>
            <person name="Gladyshev V.N."/>
            <person name="Green P."/>
            <person name="Jorgensen R."/>
            <person name="Mayfield S."/>
            <person name="Mueller-Roeber B."/>
            <person name="Rajamani S."/>
            <person name="Sayre R.T."/>
            <person name="Brokstein P."/>
            <person name="Dubchak I."/>
            <person name="Goodstein D."/>
            <person name="Hornick L."/>
            <person name="Huang Y.W."/>
            <person name="Jhaveri J."/>
            <person name="Luo Y."/>
            <person name="Martinez D."/>
            <person name="Ngau W.C."/>
            <person name="Otillar B."/>
            <person name="Poliakov A."/>
            <person name="Porter A."/>
            <person name="Szajkowski L."/>
            <person name="Werner G."/>
            <person name="Zhou K."/>
            <person name="Grigoriev I.V."/>
            <person name="Rokhsar D.S."/>
            <person name="Grossman A.R."/>
        </authorList>
    </citation>
    <scope>NUCLEOTIDE SEQUENCE [LARGE SCALE GENOMIC DNA]</scope>
    <source>
        <strain evidence="4">CC-503</strain>
    </source>
</reference>
<feature type="region of interest" description="Disordered" evidence="1">
    <location>
        <begin position="121"/>
        <end position="165"/>
    </location>
</feature>
<dbReference type="GO" id="GO:0016787">
    <property type="term" value="F:hydrolase activity"/>
    <property type="evidence" value="ECO:0000318"/>
    <property type="project" value="GO_Central"/>
</dbReference>
<dbReference type="InterPro" id="IPR050266">
    <property type="entry name" value="AB_hydrolase_sf"/>
</dbReference>
<evidence type="ECO:0000256" key="1">
    <source>
        <dbReference type="SAM" id="MobiDB-lite"/>
    </source>
</evidence>
<dbReference type="PaxDb" id="3055-EDP08125"/>
<gene>
    <name evidence="3" type="ORF">CHLRE_10g465500v5</name>
</gene>
<feature type="compositionally biased region" description="Gly residues" evidence="1">
    <location>
        <begin position="153"/>
        <end position="162"/>
    </location>
</feature>
<dbReference type="Gramene" id="PNW78132">
    <property type="protein sequence ID" value="PNW78132"/>
    <property type="gene ID" value="CHLRE_10g465500v5"/>
</dbReference>
<organism evidence="3 4">
    <name type="scientific">Chlamydomonas reinhardtii</name>
    <name type="common">Chlamydomonas smithii</name>
    <dbReference type="NCBI Taxonomy" id="3055"/>
    <lineage>
        <taxon>Eukaryota</taxon>
        <taxon>Viridiplantae</taxon>
        <taxon>Chlorophyta</taxon>
        <taxon>core chlorophytes</taxon>
        <taxon>Chlorophyceae</taxon>
        <taxon>CS clade</taxon>
        <taxon>Chlamydomonadales</taxon>
        <taxon>Chlamydomonadaceae</taxon>
        <taxon>Chlamydomonas</taxon>
    </lineage>
</organism>
<protein>
    <recommendedName>
        <fullName evidence="2">AB hydrolase-1 domain-containing protein</fullName>
    </recommendedName>
</protein>
<evidence type="ECO:0000313" key="4">
    <source>
        <dbReference type="Proteomes" id="UP000006906"/>
    </source>
</evidence>
<dbReference type="PANTHER" id="PTHR43798">
    <property type="entry name" value="MONOACYLGLYCEROL LIPASE"/>
    <property type="match status" value="1"/>
</dbReference>
<evidence type="ECO:0000259" key="2">
    <source>
        <dbReference type="Pfam" id="PF00561"/>
    </source>
</evidence>
<feature type="compositionally biased region" description="Pro residues" evidence="1">
    <location>
        <begin position="125"/>
        <end position="138"/>
    </location>
</feature>
<dbReference type="Proteomes" id="UP000006906">
    <property type="component" value="Chromosome 10"/>
</dbReference>
<dbReference type="KEGG" id="cre:CHLRE_10g465500v5"/>
<feature type="domain" description="AB hydrolase-1" evidence="2">
    <location>
        <begin position="16"/>
        <end position="122"/>
    </location>
</feature>
<dbReference type="RefSeq" id="XP_042920638.1">
    <property type="nucleotide sequence ID" value="XM_043067241.1"/>
</dbReference>
<keyword evidence="4" id="KW-1185">Reference proteome</keyword>
<dbReference type="STRING" id="3055.A0A2K3DC80"/>
<dbReference type="GeneID" id="5724002"/>
<dbReference type="InterPro" id="IPR029058">
    <property type="entry name" value="AB_hydrolase_fold"/>
</dbReference>
<dbReference type="Gene3D" id="3.40.50.1820">
    <property type="entry name" value="alpha/beta hydrolase"/>
    <property type="match status" value="2"/>
</dbReference>
<accession>A0A2K3DC80</accession>
<dbReference type="OrthoDB" id="408373at2759"/>
<sequence length="430" mass="41948">MPKLSVVAHELGGSGPLLLLLHANGFHGRIFLPMVPLLSKHFRCVALDLPGHGQAPAPTGPISEADLVAAVQDYVEREGVRGAFCMGHSLGGTLAALLEWERPGTFRSMFLFEPVLRPHLHMAPPASPPPPPPPPPPHAQQQQQQQSGSVEAGSGGGGGGAGAAAAGAVQSPLARLARKRQAFFPSVEAAVAALGAKPPFSAFSPLALHAYLACGGLRPVQPEPGQAAGGTGGSAAAAAAAAGGSSSSGGSSSGGVTLACAPESEARVFDALALPPWRPWGDMGGARCCGSSSSRSDSGSSCGGSSKGAAPGAASASACCSCSGSSSSSSSSSSGGAWCGRCCRVAVAVGRAVAGGLHSALPVFGAALAEQVPGAQLIRFPALGHLGPMEDPAAVAAVALHFFQTGGAPATAAAAAAAATAGTPAPASRL</sequence>
<dbReference type="InterPro" id="IPR000073">
    <property type="entry name" value="AB_hydrolase_1"/>
</dbReference>
<dbReference type="InParanoid" id="A0A2K3DC80"/>
<dbReference type="SUPFAM" id="SSF53474">
    <property type="entry name" value="alpha/beta-Hydrolases"/>
    <property type="match status" value="1"/>
</dbReference>
<name>A0A2K3DC80_CHLRE</name>
<evidence type="ECO:0000313" key="3">
    <source>
        <dbReference type="EMBL" id="PNW78132.1"/>
    </source>
</evidence>
<feature type="compositionally biased region" description="Low complexity" evidence="1">
    <location>
        <begin position="139"/>
        <end position="152"/>
    </location>
</feature>
<dbReference type="EMBL" id="CM008971">
    <property type="protein sequence ID" value="PNW78132.1"/>
    <property type="molecule type" value="Genomic_DNA"/>
</dbReference>
<proteinExistence type="predicted"/>